<dbReference type="PANTHER" id="PTHR34098">
    <property type="entry name" value="F-BOX ONLY PROTEIN 47"/>
    <property type="match status" value="1"/>
</dbReference>
<proteinExistence type="predicted"/>
<protein>
    <submittedName>
        <fullName evidence="2">F-box protein 47</fullName>
    </submittedName>
</protein>
<dbReference type="KEGG" id="pki:111846851"/>
<evidence type="ECO:0000313" key="2">
    <source>
        <dbReference type="Ensembl" id="ENSPKIP00000004068.1"/>
    </source>
</evidence>
<dbReference type="InterPro" id="IPR056622">
    <property type="entry name" value="ARM_FBXO47"/>
</dbReference>
<accession>A0A3B3QD40</accession>
<dbReference type="Proteomes" id="UP000261540">
    <property type="component" value="Unplaced"/>
</dbReference>
<dbReference type="Ensembl" id="ENSPKIT00000028041.1">
    <property type="protein sequence ID" value="ENSPKIP00000004068.1"/>
    <property type="gene ID" value="ENSPKIG00000021322.1"/>
</dbReference>
<reference evidence="2" key="2">
    <citation type="submission" date="2025-09" db="UniProtKB">
        <authorList>
            <consortium name="Ensembl"/>
        </authorList>
    </citation>
    <scope>IDENTIFICATION</scope>
</reference>
<organism evidence="2 3">
    <name type="scientific">Paramormyrops kingsleyae</name>
    <dbReference type="NCBI Taxonomy" id="1676925"/>
    <lineage>
        <taxon>Eukaryota</taxon>
        <taxon>Metazoa</taxon>
        <taxon>Chordata</taxon>
        <taxon>Craniata</taxon>
        <taxon>Vertebrata</taxon>
        <taxon>Euteleostomi</taxon>
        <taxon>Actinopterygii</taxon>
        <taxon>Neopterygii</taxon>
        <taxon>Teleostei</taxon>
        <taxon>Osteoglossocephala</taxon>
        <taxon>Osteoglossomorpha</taxon>
        <taxon>Osteoglossiformes</taxon>
        <taxon>Mormyridae</taxon>
        <taxon>Paramormyrops</taxon>
    </lineage>
</organism>
<dbReference type="GeneTree" id="ENSGT00940000167237"/>
<sequence length="473" mass="54173">MVPEVHSCRQLEPATYFCTVSGERAPDLMESTSGKFTVTNKRNCRRRAQRPCPAKTMTTRRLSRSTQGFFERLPAEVFDMVLELLSLMETSVFSMVSKAINSYIVSYVSTHTWRNRMILQKFHYSSSKEECILDHYKSLGLLFKRCTLLFPTKDRLKFIYSSFSQVPCFMMEGCTASSKCLGFASYGVFLQTLIAGWDELECHRVFNFLCNFTNLPRKMETTVTGKPGGAKGALQRLELQIRLFCRNVLLDPWQNGRDTLFWLTCILKPWPMVSQARLLFILYGPLQPNGKIAWHEVGDGVLAQGALWDLAKALLLLHADSKDWTADTILSIIEELTVLPQAWHMENTARLLILCGNSICYSFLASKAINGRLFEIARLIAFLILVCEKDGYCMNWSVKMMQHLCKFFSTAPDKWSFIQSVENMFSEVTMEMYEVVLAANHNEDLDTFQNLCSLLNASAHFHTEMVYTFLKDL</sequence>
<dbReference type="PROSITE" id="PS50181">
    <property type="entry name" value="FBOX"/>
    <property type="match status" value="1"/>
</dbReference>
<dbReference type="AlphaFoldDB" id="A0A3B3QD40"/>
<evidence type="ECO:0000259" key="1">
    <source>
        <dbReference type="PROSITE" id="PS50181"/>
    </source>
</evidence>
<feature type="domain" description="F-box" evidence="1">
    <location>
        <begin position="67"/>
        <end position="116"/>
    </location>
</feature>
<reference evidence="2" key="1">
    <citation type="submission" date="2025-08" db="UniProtKB">
        <authorList>
            <consortium name="Ensembl"/>
        </authorList>
    </citation>
    <scope>IDENTIFICATION</scope>
</reference>
<evidence type="ECO:0000313" key="3">
    <source>
        <dbReference type="Proteomes" id="UP000261540"/>
    </source>
</evidence>
<dbReference type="InterPro" id="IPR001810">
    <property type="entry name" value="F-box_dom"/>
</dbReference>
<keyword evidence="3" id="KW-1185">Reference proteome</keyword>
<dbReference type="PANTHER" id="PTHR34098:SF1">
    <property type="entry name" value="F-BOX ONLY PROTEIN 47"/>
    <property type="match status" value="1"/>
</dbReference>
<dbReference type="STRING" id="1676925.ENSPKIP00000004068"/>
<dbReference type="OrthoDB" id="9858120at2759"/>
<dbReference type="Pfam" id="PF24467">
    <property type="entry name" value="ARM_FBXO47"/>
    <property type="match status" value="1"/>
</dbReference>
<dbReference type="InterPro" id="IPR038946">
    <property type="entry name" value="FBXO47"/>
</dbReference>
<name>A0A3B3QD40_9TELE</name>